<name>A0A1Y1WBC2_9FUNG</name>
<organism evidence="2 3">
    <name type="scientific">Linderina pennispora</name>
    <dbReference type="NCBI Taxonomy" id="61395"/>
    <lineage>
        <taxon>Eukaryota</taxon>
        <taxon>Fungi</taxon>
        <taxon>Fungi incertae sedis</taxon>
        <taxon>Zoopagomycota</taxon>
        <taxon>Kickxellomycotina</taxon>
        <taxon>Kickxellomycetes</taxon>
        <taxon>Kickxellales</taxon>
        <taxon>Kickxellaceae</taxon>
        <taxon>Linderina</taxon>
    </lineage>
</organism>
<reference evidence="2 3" key="1">
    <citation type="submission" date="2016-07" db="EMBL/GenBank/DDBJ databases">
        <title>Pervasive Adenine N6-methylation of Active Genes in Fungi.</title>
        <authorList>
            <consortium name="DOE Joint Genome Institute"/>
            <person name="Mondo S.J."/>
            <person name="Dannebaum R.O."/>
            <person name="Kuo R.C."/>
            <person name="Labutti K."/>
            <person name="Haridas S."/>
            <person name="Kuo A."/>
            <person name="Salamov A."/>
            <person name="Ahrendt S.R."/>
            <person name="Lipzen A."/>
            <person name="Sullivan W."/>
            <person name="Andreopoulos W.B."/>
            <person name="Clum A."/>
            <person name="Lindquist E."/>
            <person name="Daum C."/>
            <person name="Ramamoorthy G.K."/>
            <person name="Gryganskyi A."/>
            <person name="Culley D."/>
            <person name="Magnuson J.K."/>
            <person name="James T.Y."/>
            <person name="O'Malley M.A."/>
            <person name="Stajich J.E."/>
            <person name="Spatafora J.W."/>
            <person name="Visel A."/>
            <person name="Grigoriev I.V."/>
        </authorList>
    </citation>
    <scope>NUCLEOTIDE SEQUENCE [LARGE SCALE GENOMIC DNA]</scope>
    <source>
        <strain evidence="2 3">ATCC 12442</strain>
    </source>
</reference>
<feature type="compositionally biased region" description="Basic and acidic residues" evidence="1">
    <location>
        <begin position="230"/>
        <end position="256"/>
    </location>
</feature>
<dbReference type="EMBL" id="MCFD01000005">
    <property type="protein sequence ID" value="ORX70839.1"/>
    <property type="molecule type" value="Genomic_DNA"/>
</dbReference>
<evidence type="ECO:0000313" key="2">
    <source>
        <dbReference type="EMBL" id="ORX70839.1"/>
    </source>
</evidence>
<feature type="compositionally biased region" description="Polar residues" evidence="1">
    <location>
        <begin position="28"/>
        <end position="37"/>
    </location>
</feature>
<evidence type="ECO:0000256" key="1">
    <source>
        <dbReference type="SAM" id="MobiDB-lite"/>
    </source>
</evidence>
<sequence>MSSSPPPQQSSSQAVPAQTPERHAHRQPSASGSTIQSAPPGKRTMHFVGSPAAQQRSRETLEIVQVTRTLKEGLMRLKAMVDPTTILLSPTRRPMRALRAHSANSPLVSPTGHRYRQLSRHSSMVPQTAAGREGVFSCPQRLERRAESNVARAPRFELSGINEDERAAETMILIMNSEHSSQQASPVSPPEPRPRAVEQDSTEEESDDLSLLVAGNKRQRKSSPQESTEELAKELTEELTEERTEDASEPSSPRDK</sequence>
<dbReference type="GeneID" id="63806955"/>
<dbReference type="OrthoDB" id="5594817at2759"/>
<dbReference type="AlphaFoldDB" id="A0A1Y1WBC2"/>
<protein>
    <submittedName>
        <fullName evidence="2">Uncharacterized protein</fullName>
    </submittedName>
</protein>
<feature type="region of interest" description="Disordered" evidence="1">
    <location>
        <begin position="1"/>
        <end position="59"/>
    </location>
</feature>
<gene>
    <name evidence="2" type="ORF">DL89DRAFT_292432</name>
</gene>
<comment type="caution">
    <text evidence="2">The sequence shown here is derived from an EMBL/GenBank/DDBJ whole genome shotgun (WGS) entry which is preliminary data.</text>
</comment>
<accession>A0A1Y1WBC2</accession>
<evidence type="ECO:0000313" key="3">
    <source>
        <dbReference type="Proteomes" id="UP000193922"/>
    </source>
</evidence>
<proteinExistence type="predicted"/>
<keyword evidence="3" id="KW-1185">Reference proteome</keyword>
<dbReference type="Proteomes" id="UP000193922">
    <property type="component" value="Unassembled WGS sequence"/>
</dbReference>
<feature type="region of interest" description="Disordered" evidence="1">
    <location>
        <begin position="178"/>
        <end position="256"/>
    </location>
</feature>
<dbReference type="RefSeq" id="XP_040744418.1">
    <property type="nucleotide sequence ID" value="XM_040890307.1"/>
</dbReference>